<dbReference type="PANTHER" id="PTHR38075">
    <property type="entry name" value="DUF4139 DOMAIN-CONTAINING PROTEIN"/>
    <property type="match status" value="1"/>
</dbReference>
<reference evidence="4" key="1">
    <citation type="submission" date="2022-05" db="EMBL/GenBank/DDBJ databases">
        <title>Schlegelella sp. nov., isolated from mangrove soil.</title>
        <authorList>
            <person name="Liu Y."/>
            <person name="Ge X."/>
            <person name="Liu W."/>
        </authorList>
    </citation>
    <scope>NUCLEOTIDE SEQUENCE</scope>
    <source>
        <strain evidence="4">S2-27</strain>
    </source>
</reference>
<dbReference type="InterPro" id="IPR037291">
    <property type="entry name" value="DUF4139"/>
</dbReference>
<organism evidence="4 5">
    <name type="scientific">Caldimonas mangrovi</name>
    <dbReference type="NCBI Taxonomy" id="2944811"/>
    <lineage>
        <taxon>Bacteria</taxon>
        <taxon>Pseudomonadati</taxon>
        <taxon>Pseudomonadota</taxon>
        <taxon>Betaproteobacteria</taxon>
        <taxon>Burkholderiales</taxon>
        <taxon>Sphaerotilaceae</taxon>
        <taxon>Caldimonas</taxon>
    </lineage>
</organism>
<dbReference type="Pfam" id="PF13598">
    <property type="entry name" value="DUF4139"/>
    <property type="match status" value="1"/>
</dbReference>
<name>A0ABT0YP01_9BURK</name>
<sequence>MLQVHRSPFVLAVVAAALHAAAAAQPVAPTPPAARAAPAASPERRSTLDDQQSVAVTIYNEDLALIKDARNVTLDAGDNRLALRDVSAQMRPQTALLRSLSQPGAFTLLEQNFDFDLLTPAKLLEKYVGRSVKIVKTHPTTGAETVEAAQVLSANGGIVLKMGDRIETGVPGRIVFDGVPANLRDRPTLVTQLHNKRAGAQSVELSYLTGGLSWQADYVAELSADDSALDLNGWVTLTNRSGTTYPNARLQLVAGDVNRVRDEMRAVAQDRVMRAMAAPAPAEMAQEALFEYHLYTLGRTTTLADNQTKQVALLNATGVPVTKELLLSGHEHYYRDSVGEIGRKIKVGVFVEFANRESSRLGMPLPKGVVRVYKRDSAGNAQFVGEDRIDHTPKNEKVRLHLGDAFDVTADKKQTDFKRREPTNKASYVFESAYEIVLRNAKAEPVTVTVREPVPGDWTMVQESQRHTKVAAGTAEWRVSVPAGGATTLKYRVLTRY</sequence>
<evidence type="ECO:0000256" key="1">
    <source>
        <dbReference type="SAM" id="MobiDB-lite"/>
    </source>
</evidence>
<dbReference type="Proteomes" id="UP001165541">
    <property type="component" value="Unassembled WGS sequence"/>
</dbReference>
<feature type="region of interest" description="Disordered" evidence="1">
    <location>
        <begin position="27"/>
        <end position="51"/>
    </location>
</feature>
<keyword evidence="5" id="KW-1185">Reference proteome</keyword>
<feature type="domain" description="DUF4139" evidence="3">
    <location>
        <begin position="203"/>
        <end position="497"/>
    </location>
</feature>
<gene>
    <name evidence="4" type="ORF">M8A51_13045</name>
</gene>
<evidence type="ECO:0000256" key="2">
    <source>
        <dbReference type="SAM" id="SignalP"/>
    </source>
</evidence>
<protein>
    <submittedName>
        <fullName evidence="4">DUF4139 domain-containing protein</fullName>
    </submittedName>
</protein>
<proteinExistence type="predicted"/>
<feature type="compositionally biased region" description="Low complexity" evidence="1">
    <location>
        <begin position="27"/>
        <end position="41"/>
    </location>
</feature>
<keyword evidence="2" id="KW-0732">Signal</keyword>
<comment type="caution">
    <text evidence="4">The sequence shown here is derived from an EMBL/GenBank/DDBJ whole genome shotgun (WGS) entry which is preliminary data.</text>
</comment>
<dbReference type="RefSeq" id="WP_251778908.1">
    <property type="nucleotide sequence ID" value="NZ_JAMKFE010000007.1"/>
</dbReference>
<feature type="signal peptide" evidence="2">
    <location>
        <begin position="1"/>
        <end position="22"/>
    </location>
</feature>
<feature type="chain" id="PRO_5045602239" evidence="2">
    <location>
        <begin position="23"/>
        <end position="497"/>
    </location>
</feature>
<dbReference type="PANTHER" id="PTHR38075:SF1">
    <property type="entry name" value="DUF4139 DOMAIN-CONTAINING PROTEIN"/>
    <property type="match status" value="1"/>
</dbReference>
<dbReference type="EMBL" id="JAMKFE010000007">
    <property type="protein sequence ID" value="MCM5680454.1"/>
    <property type="molecule type" value="Genomic_DNA"/>
</dbReference>
<evidence type="ECO:0000259" key="3">
    <source>
        <dbReference type="Pfam" id="PF13598"/>
    </source>
</evidence>
<accession>A0ABT0YP01</accession>
<evidence type="ECO:0000313" key="4">
    <source>
        <dbReference type="EMBL" id="MCM5680454.1"/>
    </source>
</evidence>
<evidence type="ECO:0000313" key="5">
    <source>
        <dbReference type="Proteomes" id="UP001165541"/>
    </source>
</evidence>